<dbReference type="GO" id="GO:0005886">
    <property type="term" value="C:plasma membrane"/>
    <property type="evidence" value="ECO:0007669"/>
    <property type="project" value="UniProtKB-SubCell"/>
</dbReference>
<feature type="domain" description="Prepilin type IV endopeptidase peptidase" evidence="7">
    <location>
        <begin position="11"/>
        <end position="115"/>
    </location>
</feature>
<evidence type="ECO:0000256" key="4">
    <source>
        <dbReference type="ARBA" id="ARBA00022989"/>
    </source>
</evidence>
<keyword evidence="3 6" id="KW-0812">Transmembrane</keyword>
<reference evidence="8 9" key="1">
    <citation type="submission" date="2015-01" db="EMBL/GenBank/DDBJ databases">
        <title>Genome Sequence of Magnetospirillum magnetotacticum Strain MS-1.</title>
        <authorList>
            <person name="Marinov G.K."/>
            <person name="Smalley M.D."/>
            <person name="DeSalvo G."/>
        </authorList>
    </citation>
    <scope>NUCLEOTIDE SEQUENCE [LARGE SCALE GENOMIC DNA]</scope>
    <source>
        <strain evidence="8 9">MS-1</strain>
    </source>
</reference>
<dbReference type="InterPro" id="IPR000045">
    <property type="entry name" value="Prepilin_IV_endopep_pep"/>
</dbReference>
<feature type="transmembrane region" description="Helical" evidence="6">
    <location>
        <begin position="136"/>
        <end position="155"/>
    </location>
</feature>
<evidence type="ECO:0000259" key="7">
    <source>
        <dbReference type="Pfam" id="PF01478"/>
    </source>
</evidence>
<evidence type="ECO:0000256" key="3">
    <source>
        <dbReference type="ARBA" id="ARBA00022692"/>
    </source>
</evidence>
<dbReference type="PANTHER" id="PTHR36506">
    <property type="entry name" value="PREFLAGELLIN PEPTIDASE"/>
    <property type="match status" value="1"/>
</dbReference>
<dbReference type="OrthoDB" id="5329005at2"/>
<evidence type="ECO:0000256" key="6">
    <source>
        <dbReference type="SAM" id="Phobius"/>
    </source>
</evidence>
<evidence type="ECO:0000256" key="2">
    <source>
        <dbReference type="ARBA" id="ARBA00022475"/>
    </source>
</evidence>
<dbReference type="EMBL" id="JXSL01000022">
    <property type="protein sequence ID" value="KIL99704.1"/>
    <property type="molecule type" value="Genomic_DNA"/>
</dbReference>
<feature type="transmembrane region" description="Helical" evidence="6">
    <location>
        <begin position="56"/>
        <end position="79"/>
    </location>
</feature>
<keyword evidence="9" id="KW-1185">Reference proteome</keyword>
<keyword evidence="4 6" id="KW-1133">Transmembrane helix</keyword>
<evidence type="ECO:0000256" key="1">
    <source>
        <dbReference type="ARBA" id="ARBA00004651"/>
    </source>
</evidence>
<organism evidence="8 9">
    <name type="scientific">Paramagnetospirillum magnetotacticum MS-1</name>
    <dbReference type="NCBI Taxonomy" id="272627"/>
    <lineage>
        <taxon>Bacteria</taxon>
        <taxon>Pseudomonadati</taxon>
        <taxon>Pseudomonadota</taxon>
        <taxon>Alphaproteobacteria</taxon>
        <taxon>Rhodospirillales</taxon>
        <taxon>Magnetospirillaceae</taxon>
        <taxon>Paramagnetospirillum</taxon>
    </lineage>
</organism>
<dbReference type="STRING" id="272627.CCC_03876"/>
<gene>
    <name evidence="8" type="ORF">CCC_03876</name>
</gene>
<accession>A0A0C2YIY4</accession>
<dbReference type="Pfam" id="PF01478">
    <property type="entry name" value="Peptidase_A24"/>
    <property type="match status" value="1"/>
</dbReference>
<dbReference type="InterPro" id="IPR052218">
    <property type="entry name" value="Preflagellin_Peptidase"/>
</dbReference>
<dbReference type="Gene3D" id="1.20.120.1220">
    <property type="match status" value="1"/>
</dbReference>
<keyword evidence="5 6" id="KW-0472">Membrane</keyword>
<comment type="caution">
    <text evidence="8">The sequence shown here is derived from an EMBL/GenBank/DDBJ whole genome shotgun (WGS) entry which is preliminary data.</text>
</comment>
<evidence type="ECO:0000256" key="5">
    <source>
        <dbReference type="ARBA" id="ARBA00023136"/>
    </source>
</evidence>
<dbReference type="AlphaFoldDB" id="A0A0C2YIY4"/>
<comment type="subcellular location">
    <subcellularLocation>
        <location evidence="1">Cell membrane</location>
        <topology evidence="1">Multi-pass membrane protein</topology>
    </subcellularLocation>
</comment>
<sequence length="160" mass="16560">MGHIILILSAMVFVAALLDAAWGDLRSLRIRNRVPLTILAAFVPWALCAGYDGGQWLAHLGTGVLCFVAAAILFSLGLWGGGDAKLVPAVVLWVGPSDLPRFLLIMAVAGGLVALAALVVRRAEAGGPHPVMRGHIPYGIAIAAGGLDWAAVALLPRLTG</sequence>
<evidence type="ECO:0000313" key="9">
    <source>
        <dbReference type="Proteomes" id="UP000031971"/>
    </source>
</evidence>
<dbReference type="PANTHER" id="PTHR36506:SF1">
    <property type="entry name" value="PREFLAGELLIN PEPTIDASE"/>
    <property type="match status" value="1"/>
</dbReference>
<name>A0A0C2YIY4_PARME</name>
<dbReference type="RefSeq" id="WP_009870583.1">
    <property type="nucleotide sequence ID" value="NZ_JXSL01000022.1"/>
</dbReference>
<protein>
    <submittedName>
        <fullName evidence="8">Type IV prepilin peptidase TadV/CpaA</fullName>
    </submittedName>
</protein>
<proteinExistence type="predicted"/>
<feature type="transmembrane region" description="Helical" evidence="6">
    <location>
        <begin position="99"/>
        <end position="120"/>
    </location>
</feature>
<dbReference type="Proteomes" id="UP000031971">
    <property type="component" value="Unassembled WGS sequence"/>
</dbReference>
<keyword evidence="2" id="KW-1003">Cell membrane</keyword>
<evidence type="ECO:0000313" key="8">
    <source>
        <dbReference type="EMBL" id="KIL99704.1"/>
    </source>
</evidence>
<dbReference type="GO" id="GO:0004190">
    <property type="term" value="F:aspartic-type endopeptidase activity"/>
    <property type="evidence" value="ECO:0007669"/>
    <property type="project" value="InterPro"/>
</dbReference>